<evidence type="ECO:0000313" key="3">
    <source>
        <dbReference type="EMBL" id="HGK27398.1"/>
    </source>
</evidence>
<name>A0A7C4GFB0_UNCW3</name>
<dbReference type="Pfam" id="PF13860">
    <property type="entry name" value="FlgD_ig"/>
    <property type="match status" value="1"/>
</dbReference>
<sequence>MSAALGLLLVSQLNSFQFSPIESPQYAGARLKLTIIARDLSGGIYPFNGNALLSTTRDDYWSYVRPSVITFYGGVWTDSVTVTLADTLALRCTEPSRQISDTSNSFQVFSGPPSRLLTILPGEIAAPGSPTGRLPREPEPHLAGDSFNFTVSLTDTWFNPVRFRSDSVYFSASDSFAVLPAGGSLTDGSATFPATFRTAGTQRLAVRPASGLPFRPDTSTSFAVNPGPFSRPLLLLPGENHLPGDTASQPWQTPGKTGQPQSQYLREPFSATVYACDRCWNRVTGPGDDVSLQSDFSFSAVPTEASLRDSVVFNLQFNSAGPNQNIWVREVGGLYESYRTHLEVKARGRQLEVTAPDTVRAGETAYVRVRVLDANSLPVVAAVCRFAVIRGNGDMLDGALLTDTLGFAAARFLCTRARFAEHDTVRVNAGIVDSFVGIYVQIPDSVVMKGGVIAVPNPFGFNRQGCEIYYYLQRSAPMTVAIYDPFGNEVITWRFSQGQPGALSGVNRIVWDGRNRHGRRVANGIYVVHVLGQLHTGTTFNNTCRIGVAW</sequence>
<dbReference type="Gene3D" id="2.60.40.4070">
    <property type="match status" value="1"/>
</dbReference>
<protein>
    <recommendedName>
        <fullName evidence="2">FlgD/Vpr Ig-like domain-containing protein</fullName>
    </recommendedName>
</protein>
<organism evidence="3">
    <name type="scientific">candidate division WOR-3 bacterium</name>
    <dbReference type="NCBI Taxonomy" id="2052148"/>
    <lineage>
        <taxon>Bacteria</taxon>
        <taxon>Bacteria division WOR-3</taxon>
    </lineage>
</organism>
<evidence type="ECO:0000259" key="2">
    <source>
        <dbReference type="Pfam" id="PF13860"/>
    </source>
</evidence>
<dbReference type="EMBL" id="DSUT01000010">
    <property type="protein sequence ID" value="HGK27398.1"/>
    <property type="molecule type" value="Genomic_DNA"/>
</dbReference>
<dbReference type="AlphaFoldDB" id="A0A7C4GFB0"/>
<feature type="domain" description="FlgD/Vpr Ig-like" evidence="2">
    <location>
        <begin position="467"/>
        <end position="530"/>
    </location>
</feature>
<gene>
    <name evidence="3" type="ORF">ENS41_00390</name>
</gene>
<reference evidence="3" key="1">
    <citation type="journal article" date="2020" name="mSystems">
        <title>Genome- and Community-Level Interaction Insights into Carbon Utilization and Element Cycling Functions of Hydrothermarchaeota in Hydrothermal Sediment.</title>
        <authorList>
            <person name="Zhou Z."/>
            <person name="Liu Y."/>
            <person name="Xu W."/>
            <person name="Pan J."/>
            <person name="Luo Z.H."/>
            <person name="Li M."/>
        </authorList>
    </citation>
    <scope>NUCLEOTIDE SEQUENCE [LARGE SCALE GENOMIC DNA]</scope>
    <source>
        <strain evidence="3">SpSt-488</strain>
    </source>
</reference>
<feature type="compositionally biased region" description="Polar residues" evidence="1">
    <location>
        <begin position="246"/>
        <end position="263"/>
    </location>
</feature>
<dbReference type="InterPro" id="IPR025965">
    <property type="entry name" value="FlgD/Vpr_Ig-like"/>
</dbReference>
<accession>A0A7C4GFB0</accession>
<proteinExistence type="predicted"/>
<comment type="caution">
    <text evidence="3">The sequence shown here is derived from an EMBL/GenBank/DDBJ whole genome shotgun (WGS) entry which is preliminary data.</text>
</comment>
<evidence type="ECO:0000256" key="1">
    <source>
        <dbReference type="SAM" id="MobiDB-lite"/>
    </source>
</evidence>
<feature type="region of interest" description="Disordered" evidence="1">
    <location>
        <begin position="241"/>
        <end position="263"/>
    </location>
</feature>